<comment type="caution">
    <text evidence="2">The sequence shown here is derived from an EMBL/GenBank/DDBJ whole genome shotgun (WGS) entry which is preliminary data.</text>
</comment>
<dbReference type="EMBL" id="VSWC01000042">
    <property type="protein sequence ID" value="KAA1103176.1"/>
    <property type="molecule type" value="Genomic_DNA"/>
</dbReference>
<feature type="region of interest" description="Disordered" evidence="1">
    <location>
        <begin position="239"/>
        <end position="337"/>
    </location>
</feature>
<feature type="compositionally biased region" description="Polar residues" evidence="1">
    <location>
        <begin position="261"/>
        <end position="271"/>
    </location>
</feature>
<name>A0A5B0PQH0_PUCGR</name>
<protein>
    <submittedName>
        <fullName evidence="2">Uncharacterized protein</fullName>
    </submittedName>
</protein>
<proteinExistence type="predicted"/>
<evidence type="ECO:0000313" key="3">
    <source>
        <dbReference type="Proteomes" id="UP000324748"/>
    </source>
</evidence>
<dbReference type="OrthoDB" id="2503489at2759"/>
<evidence type="ECO:0000313" key="2">
    <source>
        <dbReference type="EMBL" id="KAA1103176.1"/>
    </source>
</evidence>
<keyword evidence="3" id="KW-1185">Reference proteome</keyword>
<feature type="region of interest" description="Disordered" evidence="1">
    <location>
        <begin position="153"/>
        <end position="203"/>
    </location>
</feature>
<reference evidence="2 3" key="1">
    <citation type="submission" date="2019-05" db="EMBL/GenBank/DDBJ databases">
        <title>Emergence of the Ug99 lineage of the wheat stem rust pathogen through somatic hybridization.</title>
        <authorList>
            <person name="Li F."/>
            <person name="Upadhyaya N.M."/>
            <person name="Sperschneider J."/>
            <person name="Matny O."/>
            <person name="Nguyen-Phuc H."/>
            <person name="Mago R."/>
            <person name="Raley C."/>
            <person name="Miller M.E."/>
            <person name="Silverstein K.A.T."/>
            <person name="Henningsen E."/>
            <person name="Hirsch C.D."/>
            <person name="Visser B."/>
            <person name="Pretorius Z.A."/>
            <person name="Steffenson B.J."/>
            <person name="Schwessinger B."/>
            <person name="Dodds P.N."/>
            <person name="Figueroa M."/>
        </authorList>
    </citation>
    <scope>NUCLEOTIDE SEQUENCE [LARGE SCALE GENOMIC DNA]</scope>
    <source>
        <strain evidence="2">21-0</strain>
    </source>
</reference>
<accession>A0A5B0PQH0</accession>
<feature type="compositionally biased region" description="Polar residues" evidence="1">
    <location>
        <begin position="318"/>
        <end position="337"/>
    </location>
</feature>
<dbReference type="AlphaFoldDB" id="A0A5B0PQH0"/>
<dbReference type="Proteomes" id="UP000324748">
    <property type="component" value="Unassembled WGS sequence"/>
</dbReference>
<gene>
    <name evidence="2" type="ORF">PGT21_009132</name>
</gene>
<evidence type="ECO:0000256" key="1">
    <source>
        <dbReference type="SAM" id="MobiDB-lite"/>
    </source>
</evidence>
<sequence>MTFSVMWKGASYDRGSSNSSYVLSFSTFYSKAHHRDYPVDHVNPAEGGRANIMPSTSFSPLSKRLHIHFTARAFFRYKKGSTSLLFYHLYLANHRLDFFSSTVPLLTRCHKPIVCLHIQQGKRLEACFLLFYHCRDFIIISLSTITSVPMARSGIRDSPPLKRPASSDHDMDLDDGPGPRQRPRGQTICQPRINLSERGGRPEIQTNYVQSPIVSPCPSNKALLRDLARLATVFDDVRDRRTTTSPRGQEDASFPDPPQRVDSNIIESSNPVEAANGIAGPSGFKRKIQASNPMAPSHPKHVRRTSPSYFEEAGRNSGPPQSGSHLNPTNGHSSNRR</sequence>
<organism evidence="2 3">
    <name type="scientific">Puccinia graminis f. sp. tritici</name>
    <dbReference type="NCBI Taxonomy" id="56615"/>
    <lineage>
        <taxon>Eukaryota</taxon>
        <taxon>Fungi</taxon>
        <taxon>Dikarya</taxon>
        <taxon>Basidiomycota</taxon>
        <taxon>Pucciniomycotina</taxon>
        <taxon>Pucciniomycetes</taxon>
        <taxon>Pucciniales</taxon>
        <taxon>Pucciniaceae</taxon>
        <taxon>Puccinia</taxon>
    </lineage>
</organism>